<keyword evidence="2 5" id="KW-0489">Methyltransferase</keyword>
<keyword evidence="4" id="KW-0949">S-adenosyl-L-methionine</keyword>
<accession>A0ABY9RBE6</accession>
<dbReference type="CDD" id="cd02440">
    <property type="entry name" value="AdoMet_MTases"/>
    <property type="match status" value="1"/>
</dbReference>
<dbReference type="RefSeq" id="WP_309532860.1">
    <property type="nucleotide sequence ID" value="NZ_CP133721.1"/>
</dbReference>
<evidence type="ECO:0000256" key="1">
    <source>
        <dbReference type="ARBA" id="ARBA00022553"/>
    </source>
</evidence>
<organism evidence="5 6">
    <name type="scientific">Flavobacterium nakdongensis</name>
    <dbReference type="NCBI Taxonomy" id="3073563"/>
    <lineage>
        <taxon>Bacteria</taxon>
        <taxon>Pseudomonadati</taxon>
        <taxon>Bacteroidota</taxon>
        <taxon>Flavobacteriia</taxon>
        <taxon>Flavobacteriales</taxon>
        <taxon>Flavobacteriaceae</taxon>
        <taxon>Flavobacterium</taxon>
    </lineage>
</organism>
<dbReference type="GO" id="GO:0008168">
    <property type="term" value="F:methyltransferase activity"/>
    <property type="evidence" value="ECO:0007669"/>
    <property type="project" value="UniProtKB-KW"/>
</dbReference>
<dbReference type="Proteomes" id="UP001180481">
    <property type="component" value="Chromosome"/>
</dbReference>
<keyword evidence="3" id="KW-0808">Transferase</keyword>
<keyword evidence="1" id="KW-0597">Phosphoprotein</keyword>
<dbReference type="Pfam" id="PF05724">
    <property type="entry name" value="TPMT"/>
    <property type="match status" value="1"/>
</dbReference>
<dbReference type="InterPro" id="IPR008854">
    <property type="entry name" value="TPMT"/>
</dbReference>
<evidence type="ECO:0000313" key="6">
    <source>
        <dbReference type="Proteomes" id="UP001180481"/>
    </source>
</evidence>
<protein>
    <submittedName>
        <fullName evidence="5">Methyltransferase domain-containing protein</fullName>
    </submittedName>
</protein>
<dbReference type="PANTHER" id="PTHR32183:SF6">
    <property type="entry name" value="CYSTEINE SULFINATE DESULFINASE_CYSTEINE DESULFURASE AND RELATED ENZYMES"/>
    <property type="match status" value="1"/>
</dbReference>
<dbReference type="EMBL" id="CP133721">
    <property type="protein sequence ID" value="WMW78563.1"/>
    <property type="molecule type" value="Genomic_DNA"/>
</dbReference>
<evidence type="ECO:0000313" key="5">
    <source>
        <dbReference type="EMBL" id="WMW78563.1"/>
    </source>
</evidence>
<proteinExistence type="predicted"/>
<dbReference type="InterPro" id="IPR029063">
    <property type="entry name" value="SAM-dependent_MTases_sf"/>
</dbReference>
<dbReference type="PROSITE" id="PS51585">
    <property type="entry name" value="SAM_MT_TPMT"/>
    <property type="match status" value="1"/>
</dbReference>
<evidence type="ECO:0000256" key="4">
    <source>
        <dbReference type="ARBA" id="ARBA00022691"/>
    </source>
</evidence>
<evidence type="ECO:0000256" key="3">
    <source>
        <dbReference type="ARBA" id="ARBA00022679"/>
    </source>
</evidence>
<dbReference type="PANTHER" id="PTHR32183">
    <property type="match status" value="1"/>
</dbReference>
<sequence>MTLLNKSYWENRYTENETGWDIGVVSTPLQTYIDQLTNKNISILIPGAGNGYEFDYLLNKGFKDTYVMDIAQKPLDTILERNEIEKRHLIHQDFFEHNGQYDLIIEQTFFCALDPTLRRNYVTKMLELLKPNGKIIGLLFNFELTLEGPPFGGSKEEYIDLFNDYFTIKILENCYNSIKPRSNRELFFIFEKK</sequence>
<dbReference type="SUPFAM" id="SSF53335">
    <property type="entry name" value="S-adenosyl-L-methionine-dependent methyltransferases"/>
    <property type="match status" value="1"/>
</dbReference>
<dbReference type="Gene3D" id="3.40.50.150">
    <property type="entry name" value="Vaccinia Virus protein VP39"/>
    <property type="match status" value="1"/>
</dbReference>
<dbReference type="GO" id="GO:0032259">
    <property type="term" value="P:methylation"/>
    <property type="evidence" value="ECO:0007669"/>
    <property type="project" value="UniProtKB-KW"/>
</dbReference>
<evidence type="ECO:0000256" key="2">
    <source>
        <dbReference type="ARBA" id="ARBA00022603"/>
    </source>
</evidence>
<gene>
    <name evidence="5" type="ORF">RF683_03735</name>
</gene>
<name>A0ABY9RBE6_9FLAO</name>
<keyword evidence="6" id="KW-1185">Reference proteome</keyword>
<reference evidence="5" key="1">
    <citation type="submission" date="2023-09" db="EMBL/GenBank/DDBJ databases">
        <title>Flavobacterium sp. 20NA77.7 isolated from freshwater.</title>
        <authorList>
            <person name="Le V."/>
            <person name="Ko S.-R."/>
            <person name="Ahn C.-Y."/>
            <person name="Oh H.-M."/>
        </authorList>
    </citation>
    <scope>NUCLEOTIDE SEQUENCE</scope>
    <source>
        <strain evidence="5">20NA77.7</strain>
    </source>
</reference>